<accession>A0A7T3V5X7</accession>
<reference evidence="2 3" key="1">
    <citation type="submission" date="2020-11" db="EMBL/GenBank/DDBJ databases">
        <title>Treponema Peruensis nv. sp., first commensal Treponema isolated from human feces.</title>
        <authorList>
            <person name="Belkhou C."/>
            <person name="Raes J."/>
        </authorList>
    </citation>
    <scope>NUCLEOTIDE SEQUENCE [LARGE SCALE GENOMIC DNA]</scope>
    <source>
        <strain evidence="2 3">RCC2812</strain>
    </source>
</reference>
<organism evidence="2 3">
    <name type="scientific">Treponema peruense</name>
    <dbReference type="NCBI Taxonomy" id="2787628"/>
    <lineage>
        <taxon>Bacteria</taxon>
        <taxon>Pseudomonadati</taxon>
        <taxon>Spirochaetota</taxon>
        <taxon>Spirochaetia</taxon>
        <taxon>Spirochaetales</taxon>
        <taxon>Treponemataceae</taxon>
        <taxon>Treponema</taxon>
    </lineage>
</organism>
<gene>
    <name evidence="2" type="ORF">IWA51_02760</name>
</gene>
<dbReference type="RefSeq" id="WP_198443075.1">
    <property type="nucleotide sequence ID" value="NZ_CP064936.1"/>
</dbReference>
<dbReference type="EMBL" id="CP064936">
    <property type="protein sequence ID" value="QQA01554.1"/>
    <property type="molecule type" value="Genomic_DNA"/>
</dbReference>
<keyword evidence="1" id="KW-0812">Transmembrane</keyword>
<dbReference type="AlphaFoldDB" id="A0A7T3V5X7"/>
<keyword evidence="3" id="KW-1185">Reference proteome</keyword>
<evidence type="ECO:0000313" key="2">
    <source>
        <dbReference type="EMBL" id="QQA01554.1"/>
    </source>
</evidence>
<protein>
    <submittedName>
        <fullName evidence="2">Uncharacterized protein</fullName>
    </submittedName>
</protein>
<evidence type="ECO:0000313" key="3">
    <source>
        <dbReference type="Proteomes" id="UP000595224"/>
    </source>
</evidence>
<evidence type="ECO:0000256" key="1">
    <source>
        <dbReference type="SAM" id="Phobius"/>
    </source>
</evidence>
<dbReference type="Proteomes" id="UP000595224">
    <property type="component" value="Chromosome"/>
</dbReference>
<keyword evidence="1" id="KW-0472">Membrane</keyword>
<dbReference type="KEGG" id="tper:IWA51_02760"/>
<proteinExistence type="predicted"/>
<feature type="transmembrane region" description="Helical" evidence="1">
    <location>
        <begin position="45"/>
        <end position="66"/>
    </location>
</feature>
<name>A0A7T3V5X7_9SPIR</name>
<keyword evidence="1" id="KW-1133">Transmembrane helix</keyword>
<sequence>MKNIEYSDKNKPQFREHGNRETGAAETVFVAAYDMNTLVFDVYKSLGIIFIILSIVRYIFADIFWIKVFM</sequence>